<keyword evidence="2" id="KW-1185">Reference proteome</keyword>
<evidence type="ECO:0000313" key="1">
    <source>
        <dbReference type="EMBL" id="CAJ2677752.1"/>
    </source>
</evidence>
<accession>A0ACB0M783</accession>
<organism evidence="1 2">
    <name type="scientific">Trifolium pratense</name>
    <name type="common">Red clover</name>
    <dbReference type="NCBI Taxonomy" id="57577"/>
    <lineage>
        <taxon>Eukaryota</taxon>
        <taxon>Viridiplantae</taxon>
        <taxon>Streptophyta</taxon>
        <taxon>Embryophyta</taxon>
        <taxon>Tracheophyta</taxon>
        <taxon>Spermatophyta</taxon>
        <taxon>Magnoliopsida</taxon>
        <taxon>eudicotyledons</taxon>
        <taxon>Gunneridae</taxon>
        <taxon>Pentapetalae</taxon>
        <taxon>rosids</taxon>
        <taxon>fabids</taxon>
        <taxon>Fabales</taxon>
        <taxon>Fabaceae</taxon>
        <taxon>Papilionoideae</taxon>
        <taxon>50 kb inversion clade</taxon>
        <taxon>NPAAA clade</taxon>
        <taxon>Hologalegina</taxon>
        <taxon>IRL clade</taxon>
        <taxon>Trifolieae</taxon>
        <taxon>Trifolium</taxon>
    </lineage>
</organism>
<reference evidence="1" key="1">
    <citation type="submission" date="2023-10" db="EMBL/GenBank/DDBJ databases">
        <authorList>
            <person name="Rodriguez Cubillos JULIANA M."/>
            <person name="De Vega J."/>
        </authorList>
    </citation>
    <scope>NUCLEOTIDE SEQUENCE</scope>
</reference>
<sequence length="103" mass="11929">MPGATWTYLLKLELGEYQKTLKIILERDPTHIYGFYDVVKYNIERLEGTIEWASQTQTYDEDDVRSFQKCLQRDLNLSRIQKTLERLPSANAATSAENSGIRA</sequence>
<proteinExistence type="predicted"/>
<evidence type="ECO:0000313" key="2">
    <source>
        <dbReference type="Proteomes" id="UP001177021"/>
    </source>
</evidence>
<comment type="caution">
    <text evidence="1">The sequence shown here is derived from an EMBL/GenBank/DDBJ whole genome shotgun (WGS) entry which is preliminary data.</text>
</comment>
<gene>
    <name evidence="1" type="ORF">MILVUS5_LOCUS40186</name>
</gene>
<dbReference type="EMBL" id="CASHSV030000823">
    <property type="protein sequence ID" value="CAJ2677752.1"/>
    <property type="molecule type" value="Genomic_DNA"/>
</dbReference>
<name>A0ACB0M783_TRIPR</name>
<protein>
    <submittedName>
        <fullName evidence="1">Uncharacterized protein</fullName>
    </submittedName>
</protein>
<dbReference type="Proteomes" id="UP001177021">
    <property type="component" value="Unassembled WGS sequence"/>
</dbReference>